<reference evidence="1" key="1">
    <citation type="submission" date="2019-10" db="EMBL/GenBank/DDBJ databases">
        <authorList>
            <consortium name="DOE Joint Genome Institute"/>
            <person name="Kuo A."/>
            <person name="Miyauchi S."/>
            <person name="Kiss E."/>
            <person name="Drula E."/>
            <person name="Kohler A."/>
            <person name="Sanchez-Garcia M."/>
            <person name="Andreopoulos B."/>
            <person name="Barry K.W."/>
            <person name="Bonito G."/>
            <person name="Buee M."/>
            <person name="Carver A."/>
            <person name="Chen C."/>
            <person name="Cichocki N."/>
            <person name="Clum A."/>
            <person name="Culley D."/>
            <person name="Crous P.W."/>
            <person name="Fauchery L."/>
            <person name="Girlanda M."/>
            <person name="Hayes R."/>
            <person name="Keri Z."/>
            <person name="Labutti K."/>
            <person name="Lipzen A."/>
            <person name="Lombard V."/>
            <person name="Magnuson J."/>
            <person name="Maillard F."/>
            <person name="Morin E."/>
            <person name="Murat C."/>
            <person name="Nolan M."/>
            <person name="Ohm R."/>
            <person name="Pangilinan J."/>
            <person name="Pereira M."/>
            <person name="Perotto S."/>
            <person name="Peter M."/>
            <person name="Riley R."/>
            <person name="Sitrit Y."/>
            <person name="Stielow B."/>
            <person name="Szollosi G."/>
            <person name="Zifcakova L."/>
            <person name="Stursova M."/>
            <person name="Spatafora J.W."/>
            <person name="Tedersoo L."/>
            <person name="Vaario L.-M."/>
            <person name="Yamada A."/>
            <person name="Yan M."/>
            <person name="Wang P."/>
            <person name="Xu J."/>
            <person name="Bruns T."/>
            <person name="Baldrian P."/>
            <person name="Vilgalys R."/>
            <person name="Henrissat B."/>
            <person name="Grigoriev I.V."/>
            <person name="Hibbett D."/>
            <person name="Nagy L.G."/>
            <person name="Martin F.M."/>
        </authorList>
    </citation>
    <scope>NUCLEOTIDE SEQUENCE</scope>
    <source>
        <strain evidence="1">P2</strain>
    </source>
</reference>
<proteinExistence type="predicted"/>
<organism evidence="1 2">
    <name type="scientific">Thelephora ganbajun</name>
    <name type="common">Ganba fungus</name>
    <dbReference type="NCBI Taxonomy" id="370292"/>
    <lineage>
        <taxon>Eukaryota</taxon>
        <taxon>Fungi</taxon>
        <taxon>Dikarya</taxon>
        <taxon>Basidiomycota</taxon>
        <taxon>Agaricomycotina</taxon>
        <taxon>Agaricomycetes</taxon>
        <taxon>Thelephorales</taxon>
        <taxon>Thelephoraceae</taxon>
        <taxon>Thelephora</taxon>
    </lineage>
</organism>
<gene>
    <name evidence="1" type="ORF">BDM02DRAFT_399008</name>
</gene>
<protein>
    <submittedName>
        <fullName evidence="1">Uncharacterized protein</fullName>
    </submittedName>
</protein>
<dbReference type="EMBL" id="MU118077">
    <property type="protein sequence ID" value="KAF9645813.1"/>
    <property type="molecule type" value="Genomic_DNA"/>
</dbReference>
<reference evidence="1" key="2">
    <citation type="journal article" date="2020" name="Nat. Commun.">
        <title>Large-scale genome sequencing of mycorrhizal fungi provides insights into the early evolution of symbiotic traits.</title>
        <authorList>
            <person name="Miyauchi S."/>
            <person name="Kiss E."/>
            <person name="Kuo A."/>
            <person name="Drula E."/>
            <person name="Kohler A."/>
            <person name="Sanchez-Garcia M."/>
            <person name="Morin E."/>
            <person name="Andreopoulos B."/>
            <person name="Barry K.W."/>
            <person name="Bonito G."/>
            <person name="Buee M."/>
            <person name="Carver A."/>
            <person name="Chen C."/>
            <person name="Cichocki N."/>
            <person name="Clum A."/>
            <person name="Culley D."/>
            <person name="Crous P.W."/>
            <person name="Fauchery L."/>
            <person name="Girlanda M."/>
            <person name="Hayes R.D."/>
            <person name="Keri Z."/>
            <person name="LaButti K."/>
            <person name="Lipzen A."/>
            <person name="Lombard V."/>
            <person name="Magnuson J."/>
            <person name="Maillard F."/>
            <person name="Murat C."/>
            <person name="Nolan M."/>
            <person name="Ohm R.A."/>
            <person name="Pangilinan J."/>
            <person name="Pereira M.F."/>
            <person name="Perotto S."/>
            <person name="Peter M."/>
            <person name="Pfister S."/>
            <person name="Riley R."/>
            <person name="Sitrit Y."/>
            <person name="Stielow J.B."/>
            <person name="Szollosi G."/>
            <person name="Zifcakova L."/>
            <person name="Stursova M."/>
            <person name="Spatafora J.W."/>
            <person name="Tedersoo L."/>
            <person name="Vaario L.M."/>
            <person name="Yamada A."/>
            <person name="Yan M."/>
            <person name="Wang P."/>
            <person name="Xu J."/>
            <person name="Bruns T."/>
            <person name="Baldrian P."/>
            <person name="Vilgalys R."/>
            <person name="Dunand C."/>
            <person name="Henrissat B."/>
            <person name="Grigoriev I.V."/>
            <person name="Hibbett D."/>
            <person name="Nagy L.G."/>
            <person name="Martin F.M."/>
        </authorList>
    </citation>
    <scope>NUCLEOTIDE SEQUENCE</scope>
    <source>
        <strain evidence="1">P2</strain>
    </source>
</reference>
<keyword evidence="2" id="KW-1185">Reference proteome</keyword>
<comment type="caution">
    <text evidence="1">The sequence shown here is derived from an EMBL/GenBank/DDBJ whole genome shotgun (WGS) entry which is preliminary data.</text>
</comment>
<evidence type="ECO:0000313" key="1">
    <source>
        <dbReference type="EMBL" id="KAF9645813.1"/>
    </source>
</evidence>
<accession>A0ACB6Z8X9</accession>
<evidence type="ECO:0000313" key="2">
    <source>
        <dbReference type="Proteomes" id="UP000886501"/>
    </source>
</evidence>
<name>A0ACB6Z8X9_THEGA</name>
<sequence>MATTKRKPETRKSAEEGLSPADSGDEYEERTPEPSKTRGKKRARTAKMTAKDKQQEKRRKKANLSMLPEMPIDILYEIFSLVHPRDLLHISWTAKVLNGFLTSKSSRHVWQASFKTVPENEQPPPCPPEMTEMAYANLVYGQCCMNCSNTHPTIPAWRALVRVCGHCVEEIAIDRVSARPDGLPYTTNMSDILPVFRVNYRHQGVIEKVLRSDSERFSEELAAVGNSSQEDVIKKYQLLVRQRQEFSDAMSKLKRSAEKAKEDARVDVRERRIERIWEKLSEEGWHEEIATRKSMYKPGLLEIKGVVMTRPLGEKAWAELRDPLNKFMRDESKRIHARLTAARCRSRTDEVRKIVDSLHLSLPHPHDFYPSAADICWIPEVRKTIVDGTDKEFQDCEADIRSRIPELSAAWLEERRKVFLQLLPQDSPSLEHLSLATTLFDCMKCRKFGMRIEEALSHCCRYYYGDKFIAQFSNVASASVYHDVGAPWDSGLAEYQYSTTLSALVREVVFECGENPDTITTKEMNRKHHRFARFGTDGTIAVLNWFQAVSFQNLFIR</sequence>
<dbReference type="Proteomes" id="UP000886501">
    <property type="component" value="Unassembled WGS sequence"/>
</dbReference>